<dbReference type="Proteomes" id="UP000479043">
    <property type="component" value="Unassembled WGS sequence"/>
</dbReference>
<dbReference type="GO" id="GO:0071111">
    <property type="term" value="F:cyclic-guanylate-specific phosphodiesterase activity"/>
    <property type="evidence" value="ECO:0007669"/>
    <property type="project" value="InterPro"/>
</dbReference>
<dbReference type="SUPFAM" id="SSF141868">
    <property type="entry name" value="EAL domain-like"/>
    <property type="match status" value="1"/>
</dbReference>
<gene>
    <name evidence="4" type="ORF">GR167_18550</name>
</gene>
<dbReference type="InterPro" id="IPR035919">
    <property type="entry name" value="EAL_sf"/>
</dbReference>
<dbReference type="CDD" id="cd01948">
    <property type="entry name" value="EAL"/>
    <property type="match status" value="1"/>
</dbReference>
<organism evidence="4 5">
    <name type="scientific">Thalassovita mangrovi</name>
    <dbReference type="NCBI Taxonomy" id="2692236"/>
    <lineage>
        <taxon>Bacteria</taxon>
        <taxon>Pseudomonadati</taxon>
        <taxon>Pseudomonadota</taxon>
        <taxon>Alphaproteobacteria</taxon>
        <taxon>Rhodobacterales</taxon>
        <taxon>Roseobacteraceae</taxon>
        <taxon>Thalassovita</taxon>
    </lineage>
</organism>
<sequence>MHGIPPAFEGLRHKLRAALTGPHILAFLPAVVLGAFWFGGEGWLLAVSLGLPILYALAGGFGQPTAHFQNDAPPRLADLLHQTLAEARRKDQRSACFLLALDDFDELIDHHGLGVAQQICERQVDRIGSVLRQGDYVLQRPGGEFAVVLAPMRHFDLEAAIQLARRLQRAVEDPVAVDASNVYVSCAIGFVLDRQLNRPDSDALLDAAEAALDEALANGPSAIRAYSAGMKAAHISRSELARDAEKGLETGQFQPWFQPQVSTDTGEVTGFEALARWTHPRRGMVPPSEFLPLLKHYGLLERLGEVMLTRSLLALTRWDEAGVDVPKIGVNFASDELRNPKLADRVAWELERLHLPPSRLVVEVLETVVSAAPDDMIARNINALSRMGCNIDLDDFGTGHASIASLRRFAVKRIKIDRSFVMKVDTDREQQRMVVAILALAEHLNLDTLAEGVETAGEHAILAQLGCRHVQGFGIARPMPFDQTLDWIRANDAKRQNTPRIEGRTG</sequence>
<keyword evidence="1" id="KW-1133">Transmembrane helix</keyword>
<dbReference type="EMBL" id="WWEN01000010">
    <property type="protein sequence ID" value="MYM57324.1"/>
    <property type="molecule type" value="Genomic_DNA"/>
</dbReference>
<feature type="domain" description="EAL" evidence="2">
    <location>
        <begin position="237"/>
        <end position="492"/>
    </location>
</feature>
<dbReference type="PROSITE" id="PS50887">
    <property type="entry name" value="GGDEF"/>
    <property type="match status" value="1"/>
</dbReference>
<dbReference type="AlphaFoldDB" id="A0A6L8LMS8"/>
<comment type="caution">
    <text evidence="4">The sequence shown here is derived from an EMBL/GenBank/DDBJ whole genome shotgun (WGS) entry which is preliminary data.</text>
</comment>
<dbReference type="SMART" id="SM00267">
    <property type="entry name" value="GGDEF"/>
    <property type="match status" value="1"/>
</dbReference>
<dbReference type="NCBIfam" id="TIGR00254">
    <property type="entry name" value="GGDEF"/>
    <property type="match status" value="1"/>
</dbReference>
<dbReference type="SMART" id="SM00052">
    <property type="entry name" value="EAL"/>
    <property type="match status" value="1"/>
</dbReference>
<dbReference type="SUPFAM" id="SSF55073">
    <property type="entry name" value="Nucleotide cyclase"/>
    <property type="match status" value="1"/>
</dbReference>
<dbReference type="InterPro" id="IPR000160">
    <property type="entry name" value="GGDEF_dom"/>
</dbReference>
<proteinExistence type="predicted"/>
<keyword evidence="1" id="KW-0472">Membrane</keyword>
<dbReference type="InterPro" id="IPR001633">
    <property type="entry name" value="EAL_dom"/>
</dbReference>
<dbReference type="Pfam" id="PF00990">
    <property type="entry name" value="GGDEF"/>
    <property type="match status" value="1"/>
</dbReference>
<dbReference type="Gene3D" id="3.20.20.450">
    <property type="entry name" value="EAL domain"/>
    <property type="match status" value="1"/>
</dbReference>
<dbReference type="InterPro" id="IPR043128">
    <property type="entry name" value="Rev_trsase/Diguanyl_cyclase"/>
</dbReference>
<evidence type="ECO:0000313" key="5">
    <source>
        <dbReference type="Proteomes" id="UP000479043"/>
    </source>
</evidence>
<dbReference type="Pfam" id="PF00563">
    <property type="entry name" value="EAL"/>
    <property type="match status" value="1"/>
</dbReference>
<feature type="transmembrane region" description="Helical" evidence="1">
    <location>
        <begin position="17"/>
        <end position="37"/>
    </location>
</feature>
<feature type="transmembrane region" description="Helical" evidence="1">
    <location>
        <begin position="43"/>
        <end position="61"/>
    </location>
</feature>
<feature type="domain" description="GGDEF" evidence="3">
    <location>
        <begin position="92"/>
        <end position="228"/>
    </location>
</feature>
<keyword evidence="5" id="KW-1185">Reference proteome</keyword>
<dbReference type="Gene3D" id="3.30.70.270">
    <property type="match status" value="1"/>
</dbReference>
<accession>A0A6L8LMS8</accession>
<dbReference type="PROSITE" id="PS50883">
    <property type="entry name" value="EAL"/>
    <property type="match status" value="1"/>
</dbReference>
<reference evidence="4 5" key="1">
    <citation type="submission" date="2020-01" db="EMBL/GenBank/DDBJ databases">
        <authorList>
            <person name="Chen S."/>
        </authorList>
    </citation>
    <scope>NUCLEOTIDE SEQUENCE [LARGE SCALE GENOMIC DNA]</scope>
    <source>
        <strain evidence="4 5">GS-10</strain>
    </source>
</reference>
<dbReference type="PANTHER" id="PTHR33121:SF70">
    <property type="entry name" value="SIGNALING PROTEIN YKOW"/>
    <property type="match status" value="1"/>
</dbReference>
<dbReference type="RefSeq" id="WP_160975227.1">
    <property type="nucleotide sequence ID" value="NZ_WWEN01000010.1"/>
</dbReference>
<name>A0A6L8LMS8_9RHOB</name>
<dbReference type="InterPro" id="IPR029787">
    <property type="entry name" value="Nucleotide_cyclase"/>
</dbReference>
<protein>
    <submittedName>
        <fullName evidence="4">EAL domain-containing protein</fullName>
    </submittedName>
</protein>
<evidence type="ECO:0000259" key="2">
    <source>
        <dbReference type="PROSITE" id="PS50883"/>
    </source>
</evidence>
<evidence type="ECO:0000259" key="3">
    <source>
        <dbReference type="PROSITE" id="PS50887"/>
    </source>
</evidence>
<keyword evidence="1" id="KW-0812">Transmembrane</keyword>
<dbReference type="InterPro" id="IPR050706">
    <property type="entry name" value="Cyclic-di-GMP_PDE-like"/>
</dbReference>
<evidence type="ECO:0000256" key="1">
    <source>
        <dbReference type="SAM" id="Phobius"/>
    </source>
</evidence>
<dbReference type="PANTHER" id="PTHR33121">
    <property type="entry name" value="CYCLIC DI-GMP PHOSPHODIESTERASE PDEF"/>
    <property type="match status" value="1"/>
</dbReference>
<evidence type="ECO:0000313" key="4">
    <source>
        <dbReference type="EMBL" id="MYM57324.1"/>
    </source>
</evidence>